<keyword evidence="1 6" id="KW-0378">Hydrolase</keyword>
<evidence type="ECO:0000259" key="5">
    <source>
        <dbReference type="Pfam" id="PF12697"/>
    </source>
</evidence>
<dbReference type="AlphaFoldDB" id="A0A093RRT4"/>
<evidence type="ECO:0000313" key="6">
    <source>
        <dbReference type="EMBL" id="KFX05872.1"/>
    </source>
</evidence>
<dbReference type="PIRSF" id="PIRSF031982">
    <property type="entry name" value="UCP031982_abhydr"/>
    <property type="match status" value="1"/>
</dbReference>
<dbReference type="STRING" id="55207.KP22_08370"/>
<comment type="caution">
    <text evidence="6">The sequence shown here is derived from an EMBL/GenBank/DDBJ whole genome shotgun (WGS) entry which is preliminary data.</text>
</comment>
<keyword evidence="3" id="KW-0443">Lipid metabolism</keyword>
<evidence type="ECO:0000256" key="3">
    <source>
        <dbReference type="ARBA" id="ARBA00023098"/>
    </source>
</evidence>
<dbReference type="PANTHER" id="PTHR10272:SF0">
    <property type="entry name" value="PLATELET-ACTIVATING FACTOR ACETYLHYDROLASE"/>
    <property type="match status" value="1"/>
</dbReference>
<feature type="domain" description="AB hydrolase-1" evidence="5">
    <location>
        <begin position="83"/>
        <end position="262"/>
    </location>
</feature>
<feature type="signal peptide" evidence="4">
    <location>
        <begin position="1"/>
        <end position="21"/>
    </location>
</feature>
<dbReference type="GO" id="GO:0016042">
    <property type="term" value="P:lipid catabolic process"/>
    <property type="evidence" value="ECO:0007669"/>
    <property type="project" value="UniProtKB-KW"/>
</dbReference>
<dbReference type="SUPFAM" id="SSF53474">
    <property type="entry name" value="alpha/beta-Hydrolases"/>
    <property type="match status" value="1"/>
</dbReference>
<protein>
    <submittedName>
        <fullName evidence="6">Dienelactone hydrolase</fullName>
    </submittedName>
</protein>
<organism evidence="6 7">
    <name type="scientific">Pectobacterium betavasculorum</name>
    <dbReference type="NCBI Taxonomy" id="55207"/>
    <lineage>
        <taxon>Bacteria</taxon>
        <taxon>Pseudomonadati</taxon>
        <taxon>Pseudomonadota</taxon>
        <taxon>Gammaproteobacteria</taxon>
        <taxon>Enterobacterales</taxon>
        <taxon>Pectobacteriaceae</taxon>
        <taxon>Pectobacterium</taxon>
    </lineage>
</organism>
<name>A0A093RRT4_9GAMM</name>
<reference evidence="6 7" key="1">
    <citation type="submission" date="2014-08" db="EMBL/GenBank/DDBJ databases">
        <title>Genome sequences of NCPPB Pectobacterium isolates.</title>
        <authorList>
            <person name="Glover R.H."/>
            <person name="Sapp M."/>
            <person name="Elphinstone J."/>
        </authorList>
    </citation>
    <scope>NUCLEOTIDE SEQUENCE [LARGE SCALE GENOMIC DNA]</scope>
    <source>
        <strain evidence="6 7">NCPPB 2795</strain>
    </source>
</reference>
<keyword evidence="4" id="KW-0732">Signal</keyword>
<dbReference type="GO" id="GO:0008236">
    <property type="term" value="F:serine-type peptidase activity"/>
    <property type="evidence" value="ECO:0007669"/>
    <property type="project" value="InterPro"/>
</dbReference>
<dbReference type="InterPro" id="IPR000073">
    <property type="entry name" value="AB_hydrolase_1"/>
</dbReference>
<feature type="chain" id="PRO_5001890959" evidence="4">
    <location>
        <begin position="22"/>
        <end position="347"/>
    </location>
</feature>
<proteinExistence type="predicted"/>
<dbReference type="Pfam" id="PF12697">
    <property type="entry name" value="Abhydrolase_6"/>
    <property type="match status" value="1"/>
</dbReference>
<keyword evidence="2" id="KW-0442">Lipid degradation</keyword>
<dbReference type="EMBL" id="JQHM01000002">
    <property type="protein sequence ID" value="KFX05872.1"/>
    <property type="molecule type" value="Genomic_DNA"/>
</dbReference>
<dbReference type="PANTHER" id="PTHR10272">
    <property type="entry name" value="PLATELET-ACTIVATING FACTOR ACETYLHYDROLASE"/>
    <property type="match status" value="1"/>
</dbReference>
<dbReference type="eggNOG" id="COG4188">
    <property type="taxonomic scope" value="Bacteria"/>
</dbReference>
<dbReference type="Gene3D" id="3.40.50.1820">
    <property type="entry name" value="alpha/beta hydrolase"/>
    <property type="match status" value="1"/>
</dbReference>
<dbReference type="GO" id="GO:0006508">
    <property type="term" value="P:proteolysis"/>
    <property type="evidence" value="ECO:0007669"/>
    <property type="project" value="InterPro"/>
</dbReference>
<sequence length="347" mass="37396">MTWRITIGLLTNLLLSFAVMADAGIGFQQITLADGDNNRPLDVAVFYPASSSQQITTVGGNVVFPGIAVSQNAAPEAGEHPLIVVSHGYGGNWLNQLWLVQALVTQGYIVAAPNHPGTTTKDMRMENAQKLWQRPNDISRVITALLATPEKTGQVDAKRIAAVGHSLGGWTVLELAGGRFSVEQFERDCLTHVGLASCKAYEKMQIAKSASSRAQLDKSLADPRISAVVSLDMGLARGFTAESLAAINIPILIMAAGYPNDELPAELESHNLARKLSPAHSAYKEIADATHFSFMQLCKPGAVEIINAENPGDGMICLDGGERSREQIHQEVAKDISDFLQAAWRKR</sequence>
<accession>A0A093RRT4</accession>
<dbReference type="RefSeq" id="WP_039323661.1">
    <property type="nucleotide sequence ID" value="NZ_JAODTE010000002.1"/>
</dbReference>
<dbReference type="InterPro" id="IPR016986">
    <property type="entry name" value="UCP031982_abhydr"/>
</dbReference>
<dbReference type="InterPro" id="IPR029058">
    <property type="entry name" value="AB_hydrolase_fold"/>
</dbReference>
<gene>
    <name evidence="6" type="ORF">KP22_08370</name>
</gene>
<evidence type="ECO:0000256" key="2">
    <source>
        <dbReference type="ARBA" id="ARBA00022963"/>
    </source>
</evidence>
<evidence type="ECO:0000256" key="4">
    <source>
        <dbReference type="SAM" id="SignalP"/>
    </source>
</evidence>
<evidence type="ECO:0000256" key="1">
    <source>
        <dbReference type="ARBA" id="ARBA00022801"/>
    </source>
</evidence>
<dbReference type="GO" id="GO:0003847">
    <property type="term" value="F:1-alkyl-2-acetylglycerophosphocholine esterase activity"/>
    <property type="evidence" value="ECO:0007669"/>
    <property type="project" value="TreeGrafter"/>
</dbReference>
<evidence type="ECO:0000313" key="7">
    <source>
        <dbReference type="Proteomes" id="UP000032874"/>
    </source>
</evidence>
<dbReference type="Proteomes" id="UP000032874">
    <property type="component" value="Unassembled WGS sequence"/>
</dbReference>